<evidence type="ECO:0000313" key="5">
    <source>
        <dbReference type="Proteomes" id="UP000663855"/>
    </source>
</evidence>
<organism evidence="3 5">
    <name type="scientific">Rotaria magnacalcarata</name>
    <dbReference type="NCBI Taxonomy" id="392030"/>
    <lineage>
        <taxon>Eukaryota</taxon>
        <taxon>Metazoa</taxon>
        <taxon>Spiralia</taxon>
        <taxon>Gnathifera</taxon>
        <taxon>Rotifera</taxon>
        <taxon>Eurotatoria</taxon>
        <taxon>Bdelloidea</taxon>
        <taxon>Philodinida</taxon>
        <taxon>Philodinidae</taxon>
        <taxon>Rotaria</taxon>
    </lineage>
</organism>
<feature type="region of interest" description="Disordered" evidence="1">
    <location>
        <begin position="1"/>
        <end position="23"/>
    </location>
</feature>
<dbReference type="NCBIfam" id="TIGR02452">
    <property type="entry name" value="TIGR02452 family protein"/>
    <property type="match status" value="1"/>
</dbReference>
<feature type="domain" description="Microbial-type PARG catalytic" evidence="2">
    <location>
        <begin position="96"/>
        <end position="254"/>
    </location>
</feature>
<dbReference type="InterPro" id="IPR043472">
    <property type="entry name" value="Macro_dom-like"/>
</dbReference>
<sequence length="472" mass="54012">MFTSRQHQHLRHRSSSLPPRRGDHYHRSYLNEITARNSYNTDGMRERPDIEPFLGHPSHPIFSSREWNAHVWLREFRNARGNEVRCRWLRVLAQLNTIGVVRNKNYVTDTGNHVLLKHTCPKTVLYGLHTILRVNSTSIYPVYPQTAVRVVSGDCLHVYEDLAAQGYHPLLLNMANAYMPGGGYRRGAGAQEENIFRRSDYFFSLDKALDSEKRCEYFKINAQGDHRRITHNNSLYPMSTFGALYTRGITVFRDSENKGYAFLNEPVYDVCAVAMAAYPNPPLKGNHLPLEYAANTRKKIENIFSIAHHQKHNCLVLSAFGCGTFKNPPEDMAALFKTVILQYAGFFHMIVFAITDGHSTNGLHNPQENFVSFHNLLHNYNAVAPNLHQVGMSLGSHRIREIHPNGRMMLSDFAIAQYPCKYGGICNKTHDQGHTRCFSHPSLCSHDSRNCNTDIIHNRSFVHRSFQVHGHM</sequence>
<dbReference type="EMBL" id="CAJOBH010004396">
    <property type="protein sequence ID" value="CAF3988411.1"/>
    <property type="molecule type" value="Genomic_DNA"/>
</dbReference>
<reference evidence="3" key="1">
    <citation type="submission" date="2021-02" db="EMBL/GenBank/DDBJ databases">
        <authorList>
            <person name="Nowell W R."/>
        </authorList>
    </citation>
    <scope>NUCLEOTIDE SEQUENCE</scope>
</reference>
<dbReference type="InterPro" id="IPR012664">
    <property type="entry name" value="CHP02452"/>
</dbReference>
<accession>A0A814LFI4</accession>
<dbReference type="Proteomes" id="UP000663855">
    <property type="component" value="Unassembled WGS sequence"/>
</dbReference>
<dbReference type="Gene3D" id="3.40.220.10">
    <property type="entry name" value="Leucine Aminopeptidase, subunit E, domain 1"/>
    <property type="match status" value="1"/>
</dbReference>
<dbReference type="AlphaFoldDB" id="A0A814LFI4"/>
<dbReference type="InterPro" id="IPR019261">
    <property type="entry name" value="PARG_cat_microbial"/>
</dbReference>
<name>A0A814LFI4_9BILA</name>
<gene>
    <name evidence="4" type="ORF">BYL167_LOCUS13008</name>
    <name evidence="3" type="ORF">CJN711_LOCUS5373</name>
</gene>
<evidence type="ECO:0000313" key="4">
    <source>
        <dbReference type="EMBL" id="CAF3988411.1"/>
    </source>
</evidence>
<dbReference type="Pfam" id="PF10021">
    <property type="entry name" value="PARG_cat_microb"/>
    <property type="match status" value="1"/>
</dbReference>
<evidence type="ECO:0000313" key="3">
    <source>
        <dbReference type="EMBL" id="CAF1064045.1"/>
    </source>
</evidence>
<dbReference type="EMBL" id="CAJNOV010001513">
    <property type="protein sequence ID" value="CAF1064045.1"/>
    <property type="molecule type" value="Genomic_DNA"/>
</dbReference>
<evidence type="ECO:0000256" key="1">
    <source>
        <dbReference type="SAM" id="MobiDB-lite"/>
    </source>
</evidence>
<comment type="caution">
    <text evidence="3">The sequence shown here is derived from an EMBL/GenBank/DDBJ whole genome shotgun (WGS) entry which is preliminary data.</text>
</comment>
<evidence type="ECO:0000259" key="2">
    <source>
        <dbReference type="Pfam" id="PF10021"/>
    </source>
</evidence>
<protein>
    <recommendedName>
        <fullName evidence="2">Microbial-type PARG catalytic domain-containing protein</fullName>
    </recommendedName>
</protein>
<dbReference type="PANTHER" id="PTHR35596">
    <property type="entry name" value="DUF2263 DOMAIN-CONTAINING PROTEIN"/>
    <property type="match status" value="1"/>
</dbReference>
<feature type="compositionally biased region" description="Basic residues" evidence="1">
    <location>
        <begin position="1"/>
        <end position="14"/>
    </location>
</feature>
<dbReference type="PANTHER" id="PTHR35596:SF1">
    <property type="entry name" value="MICROBIAL-TYPE PARG CATALYTIC DOMAIN-CONTAINING PROTEIN"/>
    <property type="match status" value="1"/>
</dbReference>
<dbReference type="Proteomes" id="UP000681967">
    <property type="component" value="Unassembled WGS sequence"/>
</dbReference>
<proteinExistence type="predicted"/>